<proteinExistence type="predicted"/>
<protein>
    <submittedName>
        <fullName evidence="1">Uncharacterized protein</fullName>
    </submittedName>
</protein>
<gene>
    <name evidence="1" type="ORF">SAMN05216215_108118</name>
</gene>
<evidence type="ECO:0000313" key="2">
    <source>
        <dbReference type="Proteomes" id="UP000199529"/>
    </source>
</evidence>
<dbReference type="AlphaFoldDB" id="A0A1H3TEE3"/>
<sequence>MIEVVGRWCAGESDWHSLPSYEIVLERTGVGWHVTYLAHGEPHALIGFDSESEARDNVDHLMSIGSHAGLPWREIA</sequence>
<name>A0A1H3TEE3_9PSEU</name>
<organism evidence="1 2">
    <name type="scientific">Saccharopolyspora shandongensis</name>
    <dbReference type="NCBI Taxonomy" id="418495"/>
    <lineage>
        <taxon>Bacteria</taxon>
        <taxon>Bacillati</taxon>
        <taxon>Actinomycetota</taxon>
        <taxon>Actinomycetes</taxon>
        <taxon>Pseudonocardiales</taxon>
        <taxon>Pseudonocardiaceae</taxon>
        <taxon>Saccharopolyspora</taxon>
    </lineage>
</organism>
<reference evidence="2" key="1">
    <citation type="submission" date="2016-10" db="EMBL/GenBank/DDBJ databases">
        <authorList>
            <person name="Varghese N."/>
            <person name="Submissions S."/>
        </authorList>
    </citation>
    <scope>NUCLEOTIDE SEQUENCE [LARGE SCALE GENOMIC DNA]</scope>
    <source>
        <strain evidence="2">CGMCC 4.3530</strain>
    </source>
</reference>
<dbReference type="EMBL" id="FNOK01000081">
    <property type="protein sequence ID" value="SDZ48606.1"/>
    <property type="molecule type" value="Genomic_DNA"/>
</dbReference>
<accession>A0A1H3TEE3</accession>
<dbReference type="RefSeq" id="WP_143061316.1">
    <property type="nucleotide sequence ID" value="NZ_FNOK01000081.1"/>
</dbReference>
<dbReference type="OrthoDB" id="9909044at2"/>
<evidence type="ECO:0000313" key="1">
    <source>
        <dbReference type="EMBL" id="SDZ48606.1"/>
    </source>
</evidence>
<keyword evidence="2" id="KW-1185">Reference proteome</keyword>
<dbReference type="Proteomes" id="UP000199529">
    <property type="component" value="Unassembled WGS sequence"/>
</dbReference>